<sequence>MNKKTKILFVIYLIVAPTVYFISSAHTPSKQQKVKQQFVSQLPNNAKDQYTAIAFINDDARQYQHVLTKIFKGKKIKTVFFVAEHQQKVATHASLKSQQGMYANNRFFKKAGIKIDNETPSMQLFIVDKQHKLVLHKKYNNPYTIQPKQLFSYLKTL</sequence>
<gene>
    <name evidence="1" type="ORF">M23134_07910</name>
</gene>
<dbReference type="RefSeq" id="WP_002697605.1">
    <property type="nucleotide sequence ID" value="NZ_AAWS01000014.1"/>
</dbReference>
<dbReference type="AlphaFoldDB" id="A1ZLQ8"/>
<evidence type="ECO:0000313" key="1">
    <source>
        <dbReference type="EMBL" id="EAY28812.1"/>
    </source>
</evidence>
<reference evidence="1 2" key="1">
    <citation type="submission" date="2007-01" db="EMBL/GenBank/DDBJ databases">
        <authorList>
            <person name="Haygood M."/>
            <person name="Podell S."/>
            <person name="Anderson C."/>
            <person name="Hopkinson B."/>
            <person name="Roe K."/>
            <person name="Barbeau K."/>
            <person name="Gaasterland T."/>
            <person name="Ferriera S."/>
            <person name="Johnson J."/>
            <person name="Kravitz S."/>
            <person name="Beeson K."/>
            <person name="Sutton G."/>
            <person name="Rogers Y.-H."/>
            <person name="Friedman R."/>
            <person name="Frazier M."/>
            <person name="Venter J.C."/>
        </authorList>
    </citation>
    <scope>NUCLEOTIDE SEQUENCE [LARGE SCALE GENOMIC DNA]</scope>
    <source>
        <strain evidence="1 2">ATCC 23134</strain>
    </source>
</reference>
<dbReference type="Proteomes" id="UP000004095">
    <property type="component" value="Unassembled WGS sequence"/>
</dbReference>
<organism evidence="1 2">
    <name type="scientific">Microscilla marina ATCC 23134</name>
    <dbReference type="NCBI Taxonomy" id="313606"/>
    <lineage>
        <taxon>Bacteria</taxon>
        <taxon>Pseudomonadati</taxon>
        <taxon>Bacteroidota</taxon>
        <taxon>Cytophagia</taxon>
        <taxon>Cytophagales</taxon>
        <taxon>Microscillaceae</taxon>
        <taxon>Microscilla</taxon>
    </lineage>
</organism>
<keyword evidence="2" id="KW-1185">Reference proteome</keyword>
<proteinExistence type="predicted"/>
<evidence type="ECO:0000313" key="2">
    <source>
        <dbReference type="Proteomes" id="UP000004095"/>
    </source>
</evidence>
<accession>A1ZLQ8</accession>
<dbReference type="EMBL" id="AAWS01000014">
    <property type="protein sequence ID" value="EAY28812.1"/>
    <property type="molecule type" value="Genomic_DNA"/>
</dbReference>
<comment type="caution">
    <text evidence="1">The sequence shown here is derived from an EMBL/GenBank/DDBJ whole genome shotgun (WGS) entry which is preliminary data.</text>
</comment>
<name>A1ZLQ8_MICM2</name>
<protein>
    <submittedName>
        <fullName evidence="1">Uncharacterized protein</fullName>
    </submittedName>
</protein>